<dbReference type="InterPro" id="IPR000531">
    <property type="entry name" value="Beta-barrel_TonB"/>
</dbReference>
<dbReference type="NCBIfam" id="TIGR01783">
    <property type="entry name" value="TonB-siderophor"/>
    <property type="match status" value="1"/>
</dbReference>
<keyword evidence="19" id="KW-1185">Reference proteome</keyword>
<dbReference type="Gene3D" id="2.170.130.10">
    <property type="entry name" value="TonB-dependent receptor, plug domain"/>
    <property type="match status" value="1"/>
</dbReference>
<organism evidence="18 19">
    <name type="scientific">Rhizobium daejeonense</name>
    <dbReference type="NCBI Taxonomy" id="240521"/>
    <lineage>
        <taxon>Bacteria</taxon>
        <taxon>Pseudomonadati</taxon>
        <taxon>Pseudomonadota</taxon>
        <taxon>Alphaproteobacteria</taxon>
        <taxon>Hyphomicrobiales</taxon>
        <taxon>Rhizobiaceae</taxon>
        <taxon>Rhizobium/Agrobacterium group</taxon>
        <taxon>Rhizobium</taxon>
    </lineage>
</organism>
<sequence>MKRLNDQPAVGTGLTGKVPGARRKAILAGAATLSLFAAAVGTVAQDAAQEASTELKPIVVTGKQERPIGPDATVVASESATGTKTDTPILDTPASVSVVTQKEMETRGVENIQQAVSYTAGVLVDEFGSDDRYDYLRIRGFDQTALGSYRDGLPARIPAWFTASRLEPYGLQRVEVLKGSTSTLFGLNGPGGLVNAITKRPQDEFHAEVYTTFGDEHIETGTDFGGPIGDSNVWSYRFTGKWQDAANSYDYSNDDRLYIAPALTIKPEEGTSLTILTDYSKRDSSLSYGFFEGVEMDLDTFLGEPEYNKFNTTQTDLGYQFEHEFDNGLTFRQNARYSHIDLDYEQVYGGTTDPADDRTAFQVYSSGYRFTIDNQLQYDASWQAFDSKTLVGLDYTYDNTREDIDIGTAPGIDIYDPVYCGRSCITLGPYVDWRVKQKALGIYAQEQLTFDDRWILTLGGRYDYVNTVADYLDTGLQDDDTAKAFTSRVGLTYKINPELAVYANYSESFQPLVAANANGYAVDGSLKAQEGTQYEVGVKYRPESFDALFTLAFFDLTQSNVPTYISPVEQRQIGEVRVRGIELEGKMALNDRLNLTLAYSYWDGEIMEDGISGNAGNRPDRVPEHIASACLDYTIPGDGIRGDLTLGGGVRYVGQTFGDAENTVSVDAYTVVDASVKYKVTDNLSLAVNATNLFDREYQTTCYYGTCYYGDRRKVVGTLKYTW</sequence>
<dbReference type="InterPro" id="IPR037066">
    <property type="entry name" value="Plug_dom_sf"/>
</dbReference>
<comment type="similarity">
    <text evidence="2 14 15">Belongs to the TonB-dependent receptor family.</text>
</comment>
<name>A0A6M1S2T5_9HYPH</name>
<evidence type="ECO:0000256" key="8">
    <source>
        <dbReference type="ARBA" id="ARBA00023004"/>
    </source>
</evidence>
<evidence type="ECO:0000256" key="7">
    <source>
        <dbReference type="ARBA" id="ARBA00022729"/>
    </source>
</evidence>
<evidence type="ECO:0000256" key="1">
    <source>
        <dbReference type="ARBA" id="ARBA00004571"/>
    </source>
</evidence>
<dbReference type="RefSeq" id="WP_163902340.1">
    <property type="nucleotide sequence ID" value="NZ_CP048427.1"/>
</dbReference>
<gene>
    <name evidence="18" type="ORF">G6N76_16350</name>
</gene>
<dbReference type="InterPro" id="IPR036942">
    <property type="entry name" value="Beta-barrel_TonB_sf"/>
</dbReference>
<evidence type="ECO:0000256" key="9">
    <source>
        <dbReference type="ARBA" id="ARBA00023065"/>
    </source>
</evidence>
<keyword evidence="7" id="KW-0732">Signal</keyword>
<evidence type="ECO:0000256" key="3">
    <source>
        <dbReference type="ARBA" id="ARBA00022448"/>
    </source>
</evidence>
<evidence type="ECO:0000256" key="12">
    <source>
        <dbReference type="ARBA" id="ARBA00023170"/>
    </source>
</evidence>
<dbReference type="PROSITE" id="PS52016">
    <property type="entry name" value="TONB_DEPENDENT_REC_3"/>
    <property type="match status" value="1"/>
</dbReference>
<dbReference type="CDD" id="cd01347">
    <property type="entry name" value="ligand_gated_channel"/>
    <property type="match status" value="1"/>
</dbReference>
<dbReference type="Pfam" id="PF00593">
    <property type="entry name" value="TonB_dep_Rec_b-barrel"/>
    <property type="match status" value="1"/>
</dbReference>
<dbReference type="SUPFAM" id="SSF56935">
    <property type="entry name" value="Porins"/>
    <property type="match status" value="1"/>
</dbReference>
<dbReference type="InterPro" id="IPR010105">
    <property type="entry name" value="TonB_sidphr_rcpt"/>
</dbReference>
<comment type="caution">
    <text evidence="18">The sequence shown here is derived from an EMBL/GenBank/DDBJ whole genome shotgun (WGS) entry which is preliminary data.</text>
</comment>
<keyword evidence="5" id="KW-0410">Iron transport</keyword>
<dbReference type="EMBL" id="JAAKZH010000005">
    <property type="protein sequence ID" value="NGO65243.1"/>
    <property type="molecule type" value="Genomic_DNA"/>
</dbReference>
<dbReference type="GO" id="GO:0015344">
    <property type="term" value="F:siderophore uptake transmembrane transporter activity"/>
    <property type="evidence" value="ECO:0007669"/>
    <property type="project" value="TreeGrafter"/>
</dbReference>
<evidence type="ECO:0000313" key="19">
    <source>
        <dbReference type="Proteomes" id="UP000477849"/>
    </source>
</evidence>
<keyword evidence="4 14" id="KW-1134">Transmembrane beta strand</keyword>
<keyword evidence="3 14" id="KW-0813">Transport</keyword>
<protein>
    <submittedName>
        <fullName evidence="18">TonB-dependent siderophore receptor</fullName>
    </submittedName>
</protein>
<keyword evidence="8" id="KW-0408">Iron</keyword>
<keyword evidence="11 14" id="KW-0472">Membrane</keyword>
<evidence type="ECO:0000256" key="6">
    <source>
        <dbReference type="ARBA" id="ARBA00022692"/>
    </source>
</evidence>
<evidence type="ECO:0000256" key="4">
    <source>
        <dbReference type="ARBA" id="ARBA00022452"/>
    </source>
</evidence>
<dbReference type="FunFam" id="2.170.130.10:FF:000001">
    <property type="entry name" value="Catecholate siderophore TonB-dependent receptor"/>
    <property type="match status" value="1"/>
</dbReference>
<dbReference type="Proteomes" id="UP000477849">
    <property type="component" value="Unassembled WGS sequence"/>
</dbReference>
<accession>A0A6M1S2T5</accession>
<dbReference type="InterPro" id="IPR012910">
    <property type="entry name" value="Plug_dom"/>
</dbReference>
<keyword evidence="9" id="KW-0406">Ion transport</keyword>
<keyword evidence="6 14" id="KW-0812">Transmembrane</keyword>
<evidence type="ECO:0000256" key="5">
    <source>
        <dbReference type="ARBA" id="ARBA00022496"/>
    </source>
</evidence>
<evidence type="ECO:0000256" key="11">
    <source>
        <dbReference type="ARBA" id="ARBA00023136"/>
    </source>
</evidence>
<evidence type="ECO:0000259" key="16">
    <source>
        <dbReference type="Pfam" id="PF00593"/>
    </source>
</evidence>
<evidence type="ECO:0000256" key="14">
    <source>
        <dbReference type="PROSITE-ProRule" id="PRU01360"/>
    </source>
</evidence>
<feature type="domain" description="TonB-dependent receptor-like beta-barrel" evidence="16">
    <location>
        <begin position="275"/>
        <end position="693"/>
    </location>
</feature>
<dbReference type="PANTHER" id="PTHR32552:SF68">
    <property type="entry name" value="FERRICHROME OUTER MEMBRANE TRANSPORTER_PHAGE RECEPTOR"/>
    <property type="match status" value="1"/>
</dbReference>
<dbReference type="Pfam" id="PF07715">
    <property type="entry name" value="Plug"/>
    <property type="match status" value="1"/>
</dbReference>
<dbReference type="AlphaFoldDB" id="A0A6M1S2T5"/>
<evidence type="ECO:0000313" key="18">
    <source>
        <dbReference type="EMBL" id="NGO65243.1"/>
    </source>
</evidence>
<evidence type="ECO:0000256" key="13">
    <source>
        <dbReference type="ARBA" id="ARBA00023237"/>
    </source>
</evidence>
<evidence type="ECO:0000256" key="15">
    <source>
        <dbReference type="RuleBase" id="RU003357"/>
    </source>
</evidence>
<feature type="domain" description="TonB-dependent receptor plug" evidence="17">
    <location>
        <begin position="89"/>
        <end position="192"/>
    </location>
</feature>
<dbReference type="GO" id="GO:0015891">
    <property type="term" value="P:siderophore transport"/>
    <property type="evidence" value="ECO:0007669"/>
    <property type="project" value="InterPro"/>
</dbReference>
<evidence type="ECO:0000256" key="2">
    <source>
        <dbReference type="ARBA" id="ARBA00009810"/>
    </source>
</evidence>
<keyword evidence="12 18" id="KW-0675">Receptor</keyword>
<proteinExistence type="inferred from homology"/>
<comment type="subcellular location">
    <subcellularLocation>
        <location evidence="1 14">Cell outer membrane</location>
        <topology evidence="1 14">Multi-pass membrane protein</topology>
    </subcellularLocation>
</comment>
<dbReference type="GO" id="GO:0009279">
    <property type="term" value="C:cell outer membrane"/>
    <property type="evidence" value="ECO:0007669"/>
    <property type="project" value="UniProtKB-SubCell"/>
</dbReference>
<reference evidence="18 19" key="1">
    <citation type="submission" date="2020-02" db="EMBL/GenBank/DDBJ databases">
        <title>Genome sequence of the type strain CCBAU10050 of Rhizobium daejeonense.</title>
        <authorList>
            <person name="Gao J."/>
            <person name="Sun J."/>
        </authorList>
    </citation>
    <scope>NUCLEOTIDE SEQUENCE [LARGE SCALE GENOMIC DNA]</scope>
    <source>
        <strain evidence="18 19">CCBAU10050</strain>
    </source>
</reference>
<dbReference type="PANTHER" id="PTHR32552">
    <property type="entry name" value="FERRICHROME IRON RECEPTOR-RELATED"/>
    <property type="match status" value="1"/>
</dbReference>
<keyword evidence="10 15" id="KW-0798">TonB box</keyword>
<evidence type="ECO:0000256" key="10">
    <source>
        <dbReference type="ARBA" id="ARBA00023077"/>
    </source>
</evidence>
<dbReference type="GO" id="GO:0038023">
    <property type="term" value="F:signaling receptor activity"/>
    <property type="evidence" value="ECO:0007669"/>
    <property type="project" value="InterPro"/>
</dbReference>
<keyword evidence="13 14" id="KW-0998">Cell outer membrane</keyword>
<dbReference type="InterPro" id="IPR039426">
    <property type="entry name" value="TonB-dep_rcpt-like"/>
</dbReference>
<evidence type="ECO:0000259" key="17">
    <source>
        <dbReference type="Pfam" id="PF07715"/>
    </source>
</evidence>
<dbReference type="Gene3D" id="2.40.170.20">
    <property type="entry name" value="TonB-dependent receptor, beta-barrel domain"/>
    <property type="match status" value="1"/>
</dbReference>